<dbReference type="InterPro" id="IPR013658">
    <property type="entry name" value="SGL"/>
</dbReference>
<dbReference type="PANTHER" id="PTHR10907:SF47">
    <property type="entry name" value="REGUCALCIN"/>
    <property type="match status" value="1"/>
</dbReference>
<dbReference type="InterPro" id="IPR011042">
    <property type="entry name" value="6-blade_b-propeller_TolB-like"/>
</dbReference>
<keyword evidence="3" id="KW-0862">Zinc</keyword>
<evidence type="ECO:0000256" key="1">
    <source>
        <dbReference type="ARBA" id="ARBA00008853"/>
    </source>
</evidence>
<evidence type="ECO:0000313" key="5">
    <source>
        <dbReference type="EMBL" id="TID30204.1"/>
    </source>
</evidence>
<organism evidence="5 6">
    <name type="scientific">Pichia inconspicua</name>
    <dbReference type="NCBI Taxonomy" id="52247"/>
    <lineage>
        <taxon>Eukaryota</taxon>
        <taxon>Fungi</taxon>
        <taxon>Dikarya</taxon>
        <taxon>Ascomycota</taxon>
        <taxon>Saccharomycotina</taxon>
        <taxon>Pichiomycetes</taxon>
        <taxon>Pichiales</taxon>
        <taxon>Pichiaceae</taxon>
        <taxon>Pichia</taxon>
    </lineage>
</organism>
<evidence type="ECO:0000256" key="2">
    <source>
        <dbReference type="PIRSR" id="PIRSR605511-1"/>
    </source>
</evidence>
<feature type="binding site" evidence="3">
    <location>
        <position position="216"/>
    </location>
    <ligand>
        <name>a divalent metal cation</name>
        <dbReference type="ChEBI" id="CHEBI:60240"/>
    </ligand>
</feature>
<dbReference type="InterPro" id="IPR005511">
    <property type="entry name" value="SMP-30"/>
</dbReference>
<dbReference type="PRINTS" id="PR01790">
    <property type="entry name" value="SMP30FAMILY"/>
</dbReference>
<comment type="caution">
    <text evidence="5">The sequence shown here is derived from an EMBL/GenBank/DDBJ whole genome shotgun (WGS) entry which is preliminary data.</text>
</comment>
<dbReference type="EMBL" id="SELW01000170">
    <property type="protein sequence ID" value="TID30204.1"/>
    <property type="molecule type" value="Genomic_DNA"/>
</dbReference>
<reference evidence="5 6" key="1">
    <citation type="journal article" date="2019" name="Front. Genet.">
        <title>Whole-Genome Sequencing of the Opportunistic Yeast Pathogen Candida inconspicua Uncovers Its Hybrid Origin.</title>
        <authorList>
            <person name="Mixao V."/>
            <person name="Hansen A.P."/>
            <person name="Saus E."/>
            <person name="Boekhout T."/>
            <person name="Lass-Florl C."/>
            <person name="Gabaldon T."/>
        </authorList>
    </citation>
    <scope>NUCLEOTIDE SEQUENCE [LARGE SCALE GENOMIC DNA]</scope>
    <source>
        <strain evidence="5 6">CBS 180</strain>
    </source>
</reference>
<dbReference type="OrthoDB" id="423498at2759"/>
<feature type="binding site" evidence="3">
    <location>
        <position position="119"/>
    </location>
    <ligand>
        <name>substrate</name>
    </ligand>
</feature>
<dbReference type="SUPFAM" id="SSF63829">
    <property type="entry name" value="Calcium-dependent phosphotriesterase"/>
    <property type="match status" value="1"/>
</dbReference>
<feature type="binding site" evidence="3">
    <location>
        <position position="117"/>
    </location>
    <ligand>
        <name>substrate</name>
    </ligand>
</feature>
<dbReference type="GO" id="GO:0005509">
    <property type="term" value="F:calcium ion binding"/>
    <property type="evidence" value="ECO:0007669"/>
    <property type="project" value="TreeGrafter"/>
</dbReference>
<dbReference type="Gene3D" id="2.120.10.30">
    <property type="entry name" value="TolB, C-terminal domain"/>
    <property type="match status" value="1"/>
</dbReference>
<protein>
    <recommendedName>
        <fullName evidence="4">SMP-30/Gluconolactonase/LRE-like region domain-containing protein</fullName>
    </recommendedName>
</protein>
<feature type="binding site" evidence="3">
    <location>
        <position position="20"/>
    </location>
    <ligand>
        <name>a divalent metal cation</name>
        <dbReference type="ChEBI" id="CHEBI:60240"/>
    </ligand>
</feature>
<dbReference type="Proteomes" id="UP000307173">
    <property type="component" value="Unassembled WGS sequence"/>
</dbReference>
<comment type="similarity">
    <text evidence="1">Belongs to the SMP-30/CGR1 family.</text>
</comment>
<comment type="cofactor">
    <cofactor evidence="3">
        <name>Zn(2+)</name>
        <dbReference type="ChEBI" id="CHEBI:29105"/>
    </cofactor>
    <text evidence="3">Binds 1 divalent metal cation per subunit.</text>
</comment>
<dbReference type="STRING" id="52247.A0A4T0X5V8"/>
<proteinExistence type="inferred from homology"/>
<feature type="active site" description="Proton donor/acceptor" evidence="2">
    <location>
        <position position="216"/>
    </location>
</feature>
<keyword evidence="6" id="KW-1185">Reference proteome</keyword>
<evidence type="ECO:0000256" key="3">
    <source>
        <dbReference type="PIRSR" id="PIRSR605511-2"/>
    </source>
</evidence>
<dbReference type="PANTHER" id="PTHR10907">
    <property type="entry name" value="REGUCALCIN"/>
    <property type="match status" value="1"/>
</dbReference>
<keyword evidence="3" id="KW-0479">Metal-binding</keyword>
<feature type="domain" description="SMP-30/Gluconolactonase/LRE-like region" evidence="4">
    <location>
        <begin position="20"/>
        <end position="276"/>
    </location>
</feature>
<accession>A0A4T0X5V8</accession>
<gene>
    <name evidence="5" type="ORF">CANINC_001211</name>
</gene>
<sequence length="310" mass="34077">MTLQTTITTPFITPHGNLLEGVTYDGRTDTLYYINIHTGEVFLIPSVSTHDSTTSLPPPSTSFKVSDTIGVIGLTTATDTLICGVERGIVLLNVVTGTITPLVMYPDNNVVDNRQLRSNDGSVAPDGAFWVGTMVKNGEIEPLGSMYRLQNSKSSLEQLWSQCMIPNGINWDTTRNILYWTESKEHSVYAFDVQGESYKPDFTTKRILLHHEGEPDGSCLDSKGNLYVAVWGTGKVVRVSPNDKSIDMEWHFPCKNVSCVTFGGPLLDQMYVTTATNVDSTDETELPAAVFKVDLSQQGVKGLPKNLFTL</sequence>
<dbReference type="Pfam" id="PF08450">
    <property type="entry name" value="SGL"/>
    <property type="match status" value="1"/>
</dbReference>
<feature type="binding site" evidence="3">
    <location>
        <position position="167"/>
    </location>
    <ligand>
        <name>a divalent metal cation</name>
        <dbReference type="ChEBI" id="CHEBI:60240"/>
    </ligand>
</feature>
<evidence type="ECO:0000259" key="4">
    <source>
        <dbReference type="Pfam" id="PF08450"/>
    </source>
</evidence>
<evidence type="ECO:0000313" key="6">
    <source>
        <dbReference type="Proteomes" id="UP000307173"/>
    </source>
</evidence>
<dbReference type="AlphaFoldDB" id="A0A4T0X5V8"/>
<name>A0A4T0X5V8_9ASCO</name>
<dbReference type="GO" id="GO:0004341">
    <property type="term" value="F:gluconolactonase activity"/>
    <property type="evidence" value="ECO:0007669"/>
    <property type="project" value="TreeGrafter"/>
</dbReference>